<dbReference type="GO" id="GO:0009897">
    <property type="term" value="C:external side of plasma membrane"/>
    <property type="evidence" value="ECO:0007669"/>
    <property type="project" value="TreeGrafter"/>
</dbReference>
<dbReference type="PANTHER" id="PTHR23036:SF151">
    <property type="entry name" value="FIBRONECTIN TYPE-III DOMAIN-CONTAINING PROTEIN"/>
    <property type="match status" value="1"/>
</dbReference>
<dbReference type="GO" id="GO:0019955">
    <property type="term" value="F:cytokine binding"/>
    <property type="evidence" value="ECO:0007669"/>
    <property type="project" value="TreeGrafter"/>
</dbReference>
<dbReference type="OrthoDB" id="5978609at2759"/>
<dbReference type="InterPro" id="IPR003961">
    <property type="entry name" value="FN3_dom"/>
</dbReference>
<dbReference type="InterPro" id="IPR050379">
    <property type="entry name" value="Type-I_Cytokine_Rcpt"/>
</dbReference>
<dbReference type="FunFam" id="2.60.40.10:FF:000028">
    <property type="entry name" value="Neuronal cell adhesion molecule"/>
    <property type="match status" value="1"/>
</dbReference>
<keyword evidence="1" id="KW-0732">Signal</keyword>
<evidence type="ECO:0000256" key="1">
    <source>
        <dbReference type="ARBA" id="ARBA00022729"/>
    </source>
</evidence>
<dbReference type="Gene3D" id="2.60.40.10">
    <property type="entry name" value="Immunoglobulins"/>
    <property type="match status" value="5"/>
</dbReference>
<dbReference type="SMART" id="SM00060">
    <property type="entry name" value="FN3"/>
    <property type="match status" value="5"/>
</dbReference>
<keyword evidence="7" id="KW-1185">Reference proteome</keyword>
<dbReference type="Proteomes" id="UP001152795">
    <property type="component" value="Unassembled WGS sequence"/>
</dbReference>
<dbReference type="InterPro" id="IPR036116">
    <property type="entry name" value="FN3_sf"/>
</dbReference>
<evidence type="ECO:0000313" key="7">
    <source>
        <dbReference type="Proteomes" id="UP001152795"/>
    </source>
</evidence>
<dbReference type="InterPro" id="IPR013783">
    <property type="entry name" value="Ig-like_fold"/>
</dbReference>
<dbReference type="PRINTS" id="PR00169">
    <property type="entry name" value="KCHANNEL"/>
</dbReference>
<proteinExistence type="predicted"/>
<keyword evidence="4 6" id="KW-0675">Receptor</keyword>
<evidence type="ECO:0000256" key="2">
    <source>
        <dbReference type="ARBA" id="ARBA00022737"/>
    </source>
</evidence>
<dbReference type="Gene3D" id="1.10.287.70">
    <property type="match status" value="1"/>
</dbReference>
<dbReference type="Pfam" id="PF00041">
    <property type="entry name" value="fn3"/>
    <property type="match status" value="4"/>
</dbReference>
<feature type="non-terminal residue" evidence="6">
    <location>
        <position position="1"/>
    </location>
</feature>
<dbReference type="SUPFAM" id="SSF81324">
    <property type="entry name" value="Voltage-gated potassium channels"/>
    <property type="match status" value="1"/>
</dbReference>
<keyword evidence="5" id="KW-0325">Glycoprotein</keyword>
<dbReference type="GO" id="GO:0015276">
    <property type="term" value="F:ligand-gated monoatomic ion channel activity"/>
    <property type="evidence" value="ECO:0007669"/>
    <property type="project" value="InterPro"/>
</dbReference>
<sequence length="1001" mass="113163">PKYRPSNLTGHNSSSTELYLTWNPVPEENTYKTLHGYVVYVIETDTSRVVKNITTNTSTLEVHIDDLRKFRTYTLYIRAYSIDVGVQSVTLNLTTSEDAPDAPPDNFQVFNSSSRSLRIEFNPVPPDLINGILRGYRLFYWKTREGNHTRKNFTISKEPDSVTYRRRKRSVGQYHEGYPLFADIYNLQEYTNYTVQIQAITVLDGVLAPPFTTLTGEDLPSMAPPNVTARNTSSTSILLEWDLLPEDDRNGILLGYMVYYTDRSGVEQTFVHDSTSLYLDLQGLEKFTEYSFEITVFNSIGESNRSEIVFCKTDQDRPDLPPQDIVGTPTSPSTMGIVWKPVPFPFGRGIILGYRFIFSTMSGEILETKTLAPQEDFTSVGRLEIFTNYTLNMTAFTIKGDGPWASKVVLSLQIAPTIPPSNLSAANFYSLNSLPVQWIKVPPELTKGYILGYRLYLKLITVGLEEVPDARVTEIILKGQPSSYVFEGLDFFSKYQIYLIAYTVGGDSPRSNIIYAETCRCGPTLSTQWSNLAPYTNITNPEYYNKKILKDDWGIFPYIVNDAVVFCCQTCRSHNYSSVLFTQNYHGQPSEVFGNEALVNSIDGLTDLTFPIYGYVGMSWYHQIYKYTPLIESPGSAFLVRKEKSNLSGLLMLNILGNWPLAVMIVCMAFAAGAIMWWLEKSGNSEEFSPSVIKGILNGFWWAYVTMTTVGYGDRSPRTTLGRLFAITWTLAGLIVTGIMVGNLTSSLTVSVSQTEKILYGAKVGALDLSPEFRLGIRLNAKMNTVRAYQTLDELHEALLNGEVDGILLDAYIVGSRKDLFKNPNVLVNKIKDYRSAYGIVWAGKSSRMKVCLDWYMKSRKGKMFRHIAGNLEMVKKIDKIDIQAEMANIFDPTTKIYRQTLFLSLVGMATVVGLGLIYELIRRRRLATKVKPQGENEMKNQCVKTIDQCVVQTTADIVRRAQAMKTRHLQQLRKFRQRSWFKKSKVCPSTVTSEVSEDIT</sequence>
<comment type="caution">
    <text evidence="6">The sequence shown here is derived from an EMBL/GenBank/DDBJ whole genome shotgun (WGS) entry which is preliminary data.</text>
</comment>
<reference evidence="6" key="1">
    <citation type="submission" date="2020-04" db="EMBL/GenBank/DDBJ databases">
        <authorList>
            <person name="Alioto T."/>
            <person name="Alioto T."/>
            <person name="Gomez Garrido J."/>
        </authorList>
    </citation>
    <scope>NUCLEOTIDE SEQUENCE</scope>
    <source>
        <strain evidence="6">A484AB</strain>
    </source>
</reference>
<keyword evidence="3" id="KW-1015">Disulfide bond</keyword>
<gene>
    <name evidence="6" type="ORF">PACLA_8A038323</name>
</gene>
<dbReference type="InterPro" id="IPR013099">
    <property type="entry name" value="K_chnl_dom"/>
</dbReference>
<dbReference type="GO" id="GO:0004896">
    <property type="term" value="F:cytokine receptor activity"/>
    <property type="evidence" value="ECO:0007669"/>
    <property type="project" value="TreeGrafter"/>
</dbReference>
<protein>
    <submittedName>
        <fullName evidence="6">Receptor-type tyrosine- phosphatase delta</fullName>
    </submittedName>
</protein>
<evidence type="ECO:0000256" key="4">
    <source>
        <dbReference type="ARBA" id="ARBA00023170"/>
    </source>
</evidence>
<accession>A0A7D9DNA1</accession>
<dbReference type="AlphaFoldDB" id="A0A7D9DNA1"/>
<dbReference type="PROSITE" id="PS50853">
    <property type="entry name" value="FN3"/>
    <property type="match status" value="5"/>
</dbReference>
<dbReference type="EMBL" id="CACRXK020001552">
    <property type="protein sequence ID" value="CAB3989790.1"/>
    <property type="molecule type" value="Genomic_DNA"/>
</dbReference>
<keyword evidence="2" id="KW-0677">Repeat</keyword>
<evidence type="ECO:0000256" key="5">
    <source>
        <dbReference type="ARBA" id="ARBA00023180"/>
    </source>
</evidence>
<dbReference type="Pfam" id="PF07885">
    <property type="entry name" value="Ion_trans_2"/>
    <property type="match status" value="1"/>
</dbReference>
<dbReference type="CDD" id="cd00063">
    <property type="entry name" value="FN3"/>
    <property type="match status" value="5"/>
</dbReference>
<name>A0A7D9DNA1_PARCT</name>
<evidence type="ECO:0000313" key="6">
    <source>
        <dbReference type="EMBL" id="CAB3989790.1"/>
    </source>
</evidence>
<dbReference type="PANTHER" id="PTHR23036">
    <property type="entry name" value="CYTOKINE RECEPTOR"/>
    <property type="match status" value="1"/>
</dbReference>
<evidence type="ECO:0000256" key="3">
    <source>
        <dbReference type="ARBA" id="ARBA00023157"/>
    </source>
</evidence>
<organism evidence="6 7">
    <name type="scientific">Paramuricea clavata</name>
    <name type="common">Red gorgonian</name>
    <name type="synonym">Violescent sea-whip</name>
    <dbReference type="NCBI Taxonomy" id="317549"/>
    <lineage>
        <taxon>Eukaryota</taxon>
        <taxon>Metazoa</taxon>
        <taxon>Cnidaria</taxon>
        <taxon>Anthozoa</taxon>
        <taxon>Octocorallia</taxon>
        <taxon>Malacalcyonacea</taxon>
        <taxon>Plexauridae</taxon>
        <taxon>Paramuricea</taxon>
    </lineage>
</organism>
<dbReference type="GO" id="GO:0043235">
    <property type="term" value="C:receptor complex"/>
    <property type="evidence" value="ECO:0007669"/>
    <property type="project" value="TreeGrafter"/>
</dbReference>
<dbReference type="SUPFAM" id="SSF49265">
    <property type="entry name" value="Fibronectin type III"/>
    <property type="match status" value="3"/>
</dbReference>